<proteinExistence type="predicted"/>
<dbReference type="Proteomes" id="UP001223743">
    <property type="component" value="Unassembled WGS sequence"/>
</dbReference>
<sequence length="323" mass="34228">MEILERLFNVTLVVATLRTTAPILLVALGGSFTTRAGIFNIGLEGQMLLGAFFAVIGTIATGSPWIGMLCGVLAALALAFTFALLVVTFRANEVVVGLALNILAGGMTVSLLKAIFGTRGSIFGHGLVGLPVVRLPFAREMGWFGQMISGYTPLVYVAFIAVPLFILFYKRTKLGLYIRVVGEKPEAAEALGISIARIRYTSSLLCGVFAGLAGAHLSLGYTTMFTENMSSGRGFMAVAILIFSAGDPLRILAGCLLFGFSDALALRMQTLGVSSYVILAIPYLVALAALFALSYRARPRIIQETLASMGRALSVKPNTASQP</sequence>
<evidence type="ECO:0000256" key="2">
    <source>
        <dbReference type="ARBA" id="ARBA00022475"/>
    </source>
</evidence>
<keyword evidence="8" id="KW-1185">Reference proteome</keyword>
<dbReference type="PANTHER" id="PTHR43370:SF1">
    <property type="entry name" value="GUANOSINE ABC TRANSPORTER PERMEASE PROTEIN NUPQ"/>
    <property type="match status" value="1"/>
</dbReference>
<dbReference type="InterPro" id="IPR001851">
    <property type="entry name" value="ABC_transp_permease"/>
</dbReference>
<keyword evidence="3 6" id="KW-0812">Transmembrane</keyword>
<gene>
    <name evidence="7" type="ORF">QO015_001490</name>
</gene>
<feature type="transmembrane region" description="Helical" evidence="6">
    <location>
        <begin position="38"/>
        <end position="59"/>
    </location>
</feature>
<feature type="transmembrane region" description="Helical" evidence="6">
    <location>
        <begin position="200"/>
        <end position="222"/>
    </location>
</feature>
<reference evidence="7 8" key="1">
    <citation type="submission" date="2023-07" db="EMBL/GenBank/DDBJ databases">
        <title>Genomic Encyclopedia of Type Strains, Phase IV (KMG-IV): sequencing the most valuable type-strain genomes for metagenomic binning, comparative biology and taxonomic classification.</title>
        <authorList>
            <person name="Goeker M."/>
        </authorList>
    </citation>
    <scope>NUCLEOTIDE SEQUENCE [LARGE SCALE GENOMIC DNA]</scope>
    <source>
        <strain evidence="7 8">B1-1</strain>
    </source>
</reference>
<accession>A0ABU0M4I5</accession>
<name>A0ABU0M4I5_9HYPH</name>
<dbReference type="PANTHER" id="PTHR43370">
    <property type="entry name" value="SUGAR ABC TRANSPORTER INTEGRAL MEMBRANE PROTEIN-RELATED"/>
    <property type="match status" value="1"/>
</dbReference>
<keyword evidence="7" id="KW-0813">Transport</keyword>
<dbReference type="RefSeq" id="WP_266280332.1">
    <property type="nucleotide sequence ID" value="NZ_JAPKNF010000001.1"/>
</dbReference>
<dbReference type="EMBL" id="JAUSWJ010000001">
    <property type="protein sequence ID" value="MDQ0515877.1"/>
    <property type="molecule type" value="Genomic_DNA"/>
</dbReference>
<dbReference type="Pfam" id="PF02653">
    <property type="entry name" value="BPD_transp_2"/>
    <property type="match status" value="1"/>
</dbReference>
<keyword evidence="2" id="KW-1003">Cell membrane</keyword>
<keyword evidence="5 6" id="KW-0472">Membrane</keyword>
<evidence type="ECO:0000256" key="4">
    <source>
        <dbReference type="ARBA" id="ARBA00022989"/>
    </source>
</evidence>
<feature type="transmembrane region" description="Helical" evidence="6">
    <location>
        <begin position="94"/>
        <end position="116"/>
    </location>
</feature>
<dbReference type="CDD" id="cd06580">
    <property type="entry name" value="TM_PBP1_transp_TpRbsC_like"/>
    <property type="match status" value="1"/>
</dbReference>
<evidence type="ECO:0000256" key="5">
    <source>
        <dbReference type="ARBA" id="ARBA00023136"/>
    </source>
</evidence>
<feature type="transmembrane region" description="Helical" evidence="6">
    <location>
        <begin position="65"/>
        <end position="87"/>
    </location>
</feature>
<evidence type="ECO:0000256" key="1">
    <source>
        <dbReference type="ARBA" id="ARBA00004651"/>
    </source>
</evidence>
<keyword evidence="4 6" id="KW-1133">Transmembrane helix</keyword>
<comment type="subcellular location">
    <subcellularLocation>
        <location evidence="1">Cell membrane</location>
        <topology evidence="1">Multi-pass membrane protein</topology>
    </subcellularLocation>
</comment>
<feature type="transmembrane region" description="Helical" evidence="6">
    <location>
        <begin position="6"/>
        <end position="26"/>
    </location>
</feature>
<comment type="caution">
    <text evidence="7">The sequence shown here is derived from an EMBL/GenBank/DDBJ whole genome shotgun (WGS) entry which is preliminary data.</text>
</comment>
<evidence type="ECO:0000313" key="7">
    <source>
        <dbReference type="EMBL" id="MDQ0515877.1"/>
    </source>
</evidence>
<feature type="transmembrane region" description="Helical" evidence="6">
    <location>
        <begin position="273"/>
        <end position="293"/>
    </location>
</feature>
<evidence type="ECO:0000256" key="6">
    <source>
        <dbReference type="SAM" id="Phobius"/>
    </source>
</evidence>
<evidence type="ECO:0000313" key="8">
    <source>
        <dbReference type="Proteomes" id="UP001223743"/>
    </source>
</evidence>
<keyword evidence="7" id="KW-0762">Sugar transport</keyword>
<organism evidence="7 8">
    <name type="scientific">Kaistia geumhonensis</name>
    <dbReference type="NCBI Taxonomy" id="410839"/>
    <lineage>
        <taxon>Bacteria</taxon>
        <taxon>Pseudomonadati</taxon>
        <taxon>Pseudomonadota</taxon>
        <taxon>Alphaproteobacteria</taxon>
        <taxon>Hyphomicrobiales</taxon>
        <taxon>Kaistiaceae</taxon>
        <taxon>Kaistia</taxon>
    </lineage>
</organism>
<feature type="transmembrane region" description="Helical" evidence="6">
    <location>
        <begin position="234"/>
        <end position="261"/>
    </location>
</feature>
<feature type="transmembrane region" description="Helical" evidence="6">
    <location>
        <begin position="150"/>
        <end position="169"/>
    </location>
</feature>
<evidence type="ECO:0000256" key="3">
    <source>
        <dbReference type="ARBA" id="ARBA00022692"/>
    </source>
</evidence>
<protein>
    <submittedName>
        <fullName evidence="7">Simple sugar transport system permease protein</fullName>
    </submittedName>
</protein>